<keyword evidence="1" id="KW-0812">Transmembrane</keyword>
<dbReference type="EMBL" id="CP050692">
    <property type="protein sequence ID" value="QIT47839.1"/>
    <property type="molecule type" value="Genomic_DNA"/>
</dbReference>
<proteinExistence type="predicted"/>
<protein>
    <submittedName>
        <fullName evidence="2">Uncharacterized protein</fullName>
    </submittedName>
</protein>
<feature type="transmembrane region" description="Helical" evidence="1">
    <location>
        <begin position="24"/>
        <end position="45"/>
    </location>
</feature>
<name>A0AAE7CNX6_STRAT</name>
<evidence type="ECO:0000256" key="1">
    <source>
        <dbReference type="SAM" id="Phobius"/>
    </source>
</evidence>
<reference evidence="2 3" key="1">
    <citation type="submission" date="2020-03" db="EMBL/GenBank/DDBJ databases">
        <title>Is there a link between lipid content and antibiotic production in Streptomyces?</title>
        <authorList>
            <person name="David M."/>
            <person name="Lejeune C."/>
            <person name="Abreu S."/>
            <person name="Thibessard A."/>
            <person name="Leblond P."/>
            <person name="Chaminade P."/>
            <person name="Virolle M.-J."/>
        </authorList>
    </citation>
    <scope>NUCLEOTIDE SEQUENCE [LARGE SCALE GENOMIC DNA]</scope>
    <source>
        <strain evidence="2 3">DSM 41481</strain>
    </source>
</reference>
<keyword evidence="1" id="KW-0472">Membrane</keyword>
<evidence type="ECO:0000313" key="2">
    <source>
        <dbReference type="EMBL" id="QIT47839.1"/>
    </source>
</evidence>
<organism evidence="2 3">
    <name type="scientific">Streptomyces antibioticus</name>
    <dbReference type="NCBI Taxonomy" id="1890"/>
    <lineage>
        <taxon>Bacteria</taxon>
        <taxon>Bacillati</taxon>
        <taxon>Actinomycetota</taxon>
        <taxon>Actinomycetes</taxon>
        <taxon>Kitasatosporales</taxon>
        <taxon>Streptomycetaceae</taxon>
        <taxon>Streptomyces</taxon>
    </lineage>
</organism>
<sequence>MEQGKGETLSRAASAVRSVGGRRVFVVLGVVLVVLAGGIVGLVLLGDRAVSDAGAEERNCCWEKGVTPAGLGERIGIRMPEEATDRRAAVKRNSRYSTGILAFTLAEDTANGYLSRMVPEGTRMIANIAPEPDAYKGDAPFTRLGLTEPETITSDLRKTSLCPEDTGTPEGRRLRSCVDIYAHDFASGRTRIYVRSSSG</sequence>
<accession>A0AAE7CNX6</accession>
<dbReference type="RefSeq" id="WP_078636144.1">
    <property type="nucleotide sequence ID" value="NZ_CM007717.1"/>
</dbReference>
<gene>
    <name evidence="2" type="ORF">HCX60_33440</name>
</gene>
<evidence type="ECO:0000313" key="3">
    <source>
        <dbReference type="Proteomes" id="UP000502504"/>
    </source>
</evidence>
<keyword evidence="1" id="KW-1133">Transmembrane helix</keyword>
<dbReference type="AlphaFoldDB" id="A0AAE7CNX6"/>
<dbReference type="Proteomes" id="UP000502504">
    <property type="component" value="Chromosome"/>
</dbReference>